<protein>
    <submittedName>
        <fullName evidence="2">Uncharacterized protein</fullName>
    </submittedName>
</protein>
<comment type="caution">
    <text evidence="2">The sequence shown here is derived from an EMBL/GenBank/DDBJ whole genome shotgun (WGS) entry which is preliminary data.</text>
</comment>
<evidence type="ECO:0000313" key="2">
    <source>
        <dbReference type="EMBL" id="CAI5733469.1"/>
    </source>
</evidence>
<organism evidence="2 3">
    <name type="scientific">Hyaloperonospora brassicae</name>
    <name type="common">Brassica downy mildew</name>
    <name type="synonym">Peronospora brassicae</name>
    <dbReference type="NCBI Taxonomy" id="162125"/>
    <lineage>
        <taxon>Eukaryota</taxon>
        <taxon>Sar</taxon>
        <taxon>Stramenopiles</taxon>
        <taxon>Oomycota</taxon>
        <taxon>Peronosporomycetes</taxon>
        <taxon>Peronosporales</taxon>
        <taxon>Peronosporaceae</taxon>
        <taxon>Hyaloperonospora</taxon>
    </lineage>
</organism>
<reference evidence="2" key="1">
    <citation type="submission" date="2022-12" db="EMBL/GenBank/DDBJ databases">
        <authorList>
            <person name="Webb A."/>
        </authorList>
    </citation>
    <scope>NUCLEOTIDE SEQUENCE</scope>
    <source>
        <strain evidence="2">Hp1</strain>
    </source>
</reference>
<sequence length="274" mass="29905">MDTSTRGAQSWLKSELTSALGFAEVDEIVAYITSTFRSKQEASSYLIELLGIPATRAEHISTRLFSPEAASPGARAATVSATTAAAVEQRQEKVSARSPAVNARPKSRKKTTEDARATTELLNSALVVNCLRCGRIEYDGGRRCTFCSTELRYEAEAATTGLAAQQHMEELPVRLDETGTRRLDAEQCFYDEDPVEAQRGDEDNGPRSSSARRPIATALAVDKDQVVDVRIACNEQLSTHAREIVDRVTRNLCHAGAVREPVVVVDDSSNLLYV</sequence>
<evidence type="ECO:0000256" key="1">
    <source>
        <dbReference type="SAM" id="MobiDB-lite"/>
    </source>
</evidence>
<keyword evidence="3" id="KW-1185">Reference proteome</keyword>
<dbReference type="EMBL" id="CANTFL010001198">
    <property type="protein sequence ID" value="CAI5733469.1"/>
    <property type="molecule type" value="Genomic_DNA"/>
</dbReference>
<proteinExistence type="predicted"/>
<dbReference type="AlphaFoldDB" id="A0AAV0U9L1"/>
<feature type="region of interest" description="Disordered" evidence="1">
    <location>
        <begin position="193"/>
        <end position="213"/>
    </location>
</feature>
<evidence type="ECO:0000313" key="3">
    <source>
        <dbReference type="Proteomes" id="UP001162031"/>
    </source>
</evidence>
<feature type="compositionally biased region" description="Basic and acidic residues" evidence="1">
    <location>
        <begin position="196"/>
        <end position="205"/>
    </location>
</feature>
<dbReference type="Proteomes" id="UP001162031">
    <property type="component" value="Unassembled WGS sequence"/>
</dbReference>
<feature type="region of interest" description="Disordered" evidence="1">
    <location>
        <begin position="89"/>
        <end position="115"/>
    </location>
</feature>
<gene>
    <name evidence="2" type="ORF">HBR001_LOCUS5852</name>
</gene>
<name>A0AAV0U9L1_HYABA</name>
<accession>A0AAV0U9L1</accession>